<reference evidence="2" key="2">
    <citation type="submission" date="2015-06" db="UniProtKB">
        <authorList>
            <consortium name="EnsemblPlants"/>
        </authorList>
    </citation>
    <scope>IDENTIFICATION</scope>
    <source>
        <strain evidence="2">DM1-3 516 R44</strain>
    </source>
</reference>
<evidence type="ECO:0008006" key="4">
    <source>
        <dbReference type="Google" id="ProtNLM"/>
    </source>
</evidence>
<organism evidence="2 3">
    <name type="scientific">Solanum tuberosum</name>
    <name type="common">Potato</name>
    <dbReference type="NCBI Taxonomy" id="4113"/>
    <lineage>
        <taxon>Eukaryota</taxon>
        <taxon>Viridiplantae</taxon>
        <taxon>Streptophyta</taxon>
        <taxon>Embryophyta</taxon>
        <taxon>Tracheophyta</taxon>
        <taxon>Spermatophyta</taxon>
        <taxon>Magnoliopsida</taxon>
        <taxon>eudicotyledons</taxon>
        <taxon>Gunneridae</taxon>
        <taxon>Pentapetalae</taxon>
        <taxon>asterids</taxon>
        <taxon>lamiids</taxon>
        <taxon>Solanales</taxon>
        <taxon>Solanaceae</taxon>
        <taxon>Solanoideae</taxon>
        <taxon>Solaneae</taxon>
        <taxon>Solanum</taxon>
    </lineage>
</organism>
<sequence>MKGTRGVFRVEEGSSSGYSRSGENQGWNSRRYEEGFHTRYQPRGGNQGWSYYRGEEPERYWQDWAEQDGQDEDHIHLSESPKSKGSASSPRLNELLSRILDRVEGSDDLLKGMKDHFSSLHRKVNSHADAIKMLECKLSLLTAQLTSTIPMDHIERELAMVTRSGKVEIGDMMEEGDTQRHEESQGVE</sequence>
<evidence type="ECO:0000313" key="3">
    <source>
        <dbReference type="Proteomes" id="UP000011115"/>
    </source>
</evidence>
<reference evidence="3" key="1">
    <citation type="journal article" date="2011" name="Nature">
        <title>Genome sequence and analysis of the tuber crop potato.</title>
        <authorList>
            <consortium name="The Potato Genome Sequencing Consortium"/>
        </authorList>
    </citation>
    <scope>NUCLEOTIDE SEQUENCE [LARGE SCALE GENOMIC DNA]</scope>
    <source>
        <strain evidence="3">cv. DM1-3 516 R44</strain>
    </source>
</reference>
<dbReference type="Gramene" id="PGSC0003DMT400088321">
    <property type="protein sequence ID" value="PGSC0003DMT400088321"/>
    <property type="gene ID" value="PGSC0003DMG400037892"/>
</dbReference>
<name>M1DFQ2_SOLTU</name>
<accession>M1DFQ2</accession>
<evidence type="ECO:0000313" key="2">
    <source>
        <dbReference type="EnsemblPlants" id="PGSC0003DMT400088321"/>
    </source>
</evidence>
<proteinExistence type="predicted"/>
<feature type="region of interest" description="Disordered" evidence="1">
    <location>
        <begin position="62"/>
        <end position="91"/>
    </location>
</feature>
<dbReference type="EnsemblPlants" id="PGSC0003DMT400088321">
    <property type="protein sequence ID" value="PGSC0003DMT400088321"/>
    <property type="gene ID" value="PGSC0003DMG400037892"/>
</dbReference>
<dbReference type="InParanoid" id="M1DFQ2"/>
<feature type="compositionally biased region" description="Basic and acidic residues" evidence="1">
    <location>
        <begin position="72"/>
        <end position="82"/>
    </location>
</feature>
<dbReference type="PaxDb" id="4113-PGSC0003DMT400088321"/>
<dbReference type="Proteomes" id="UP000011115">
    <property type="component" value="Unassembled WGS sequence"/>
</dbReference>
<protein>
    <recommendedName>
        <fullName evidence="4">Integrase core domain containing protein</fullName>
    </recommendedName>
</protein>
<keyword evidence="3" id="KW-1185">Reference proteome</keyword>
<dbReference type="HOGENOM" id="CLU_092973_0_0_1"/>
<dbReference type="AlphaFoldDB" id="M1DFQ2"/>
<evidence type="ECO:0000256" key="1">
    <source>
        <dbReference type="SAM" id="MobiDB-lite"/>
    </source>
</evidence>
<feature type="compositionally biased region" description="Low complexity" evidence="1">
    <location>
        <begin position="13"/>
        <end position="23"/>
    </location>
</feature>
<feature type="region of interest" description="Disordered" evidence="1">
    <location>
        <begin position="1"/>
        <end position="29"/>
    </location>
</feature>